<name>A0ABT3FT08_9BACT</name>
<proteinExistence type="predicted"/>
<dbReference type="RefSeq" id="WP_264502538.1">
    <property type="nucleotide sequence ID" value="NZ_JAPDDS010000011.1"/>
</dbReference>
<feature type="signal peptide" evidence="2">
    <location>
        <begin position="1"/>
        <end position="21"/>
    </location>
</feature>
<dbReference type="EMBL" id="JAPDDS010000011">
    <property type="protein sequence ID" value="MCW1886582.1"/>
    <property type="molecule type" value="Genomic_DNA"/>
</dbReference>
<keyword evidence="4" id="KW-1185">Reference proteome</keyword>
<sequence length="224" mass="25058">MCRSLLISVLAGAISLSGAFAESDAEKEISEAESRFYEAKSKIDSDYRRDFAAALSKGETIEVYLLDFETEPTPSDFLYWDTRLEEDEFPIIPYGAKSKILKRAILTDDQKLDFLPKLQKVVGVQGDVGGGAFCHMPIHGVRITAGEKIIFQSSFCWKCGNFAFGYPDRAAWIEIHGKEIAEAFNKLMPIPQSEIDRFDSKFGKKSPDAAKKPGQNDKELDQLE</sequence>
<feature type="region of interest" description="Disordered" evidence="1">
    <location>
        <begin position="198"/>
        <end position="224"/>
    </location>
</feature>
<comment type="caution">
    <text evidence="3">The sequence shown here is derived from an EMBL/GenBank/DDBJ whole genome shotgun (WGS) entry which is preliminary data.</text>
</comment>
<dbReference type="Proteomes" id="UP001207930">
    <property type="component" value="Unassembled WGS sequence"/>
</dbReference>
<evidence type="ECO:0000313" key="3">
    <source>
        <dbReference type="EMBL" id="MCW1886582.1"/>
    </source>
</evidence>
<organism evidence="3 4">
    <name type="scientific">Luteolibacter flavescens</name>
    <dbReference type="NCBI Taxonomy" id="1859460"/>
    <lineage>
        <taxon>Bacteria</taxon>
        <taxon>Pseudomonadati</taxon>
        <taxon>Verrucomicrobiota</taxon>
        <taxon>Verrucomicrobiia</taxon>
        <taxon>Verrucomicrobiales</taxon>
        <taxon>Verrucomicrobiaceae</taxon>
        <taxon>Luteolibacter</taxon>
    </lineage>
</organism>
<gene>
    <name evidence="3" type="ORF">OKA04_17725</name>
</gene>
<accession>A0ABT3FT08</accession>
<feature type="chain" id="PRO_5046271028" evidence="2">
    <location>
        <begin position="22"/>
        <end position="224"/>
    </location>
</feature>
<evidence type="ECO:0000313" key="4">
    <source>
        <dbReference type="Proteomes" id="UP001207930"/>
    </source>
</evidence>
<keyword evidence="2" id="KW-0732">Signal</keyword>
<evidence type="ECO:0000256" key="2">
    <source>
        <dbReference type="SAM" id="SignalP"/>
    </source>
</evidence>
<evidence type="ECO:0000256" key="1">
    <source>
        <dbReference type="SAM" id="MobiDB-lite"/>
    </source>
</evidence>
<protein>
    <submittedName>
        <fullName evidence="3">Uncharacterized protein</fullName>
    </submittedName>
</protein>
<reference evidence="3 4" key="1">
    <citation type="submission" date="2022-10" db="EMBL/GenBank/DDBJ databases">
        <title>Luteolibacter flavescens strain MCCC 1K03193, whole genome shotgun sequencing project.</title>
        <authorList>
            <person name="Zhao G."/>
            <person name="Shen L."/>
        </authorList>
    </citation>
    <scope>NUCLEOTIDE SEQUENCE [LARGE SCALE GENOMIC DNA]</scope>
    <source>
        <strain evidence="3 4">MCCC 1K03193</strain>
    </source>
</reference>